<evidence type="ECO:0000256" key="10">
    <source>
        <dbReference type="HAMAP-Rule" id="MF_00185"/>
    </source>
</evidence>
<comment type="caution">
    <text evidence="10">Lacks conserved residue(s) required for the propagation of feature annotation.</text>
</comment>
<keyword evidence="8 10" id="KW-0460">Magnesium</keyword>
<accession>A0A5C6UBJ1</accession>
<evidence type="ECO:0000256" key="13">
    <source>
        <dbReference type="RuleBase" id="RU003785"/>
    </source>
</evidence>
<comment type="catalytic activity">
    <reaction evidence="9 10 11">
        <text>adenosine(37) in tRNA + dimethylallyl diphosphate = N(6)-dimethylallyladenosine(37) in tRNA + diphosphate</text>
        <dbReference type="Rhea" id="RHEA:26482"/>
        <dbReference type="Rhea" id="RHEA-COMP:10162"/>
        <dbReference type="Rhea" id="RHEA-COMP:10375"/>
        <dbReference type="ChEBI" id="CHEBI:33019"/>
        <dbReference type="ChEBI" id="CHEBI:57623"/>
        <dbReference type="ChEBI" id="CHEBI:74411"/>
        <dbReference type="ChEBI" id="CHEBI:74415"/>
        <dbReference type="EC" id="2.5.1.75"/>
    </reaction>
</comment>
<dbReference type="GO" id="GO:0005524">
    <property type="term" value="F:ATP binding"/>
    <property type="evidence" value="ECO:0007669"/>
    <property type="project" value="UniProtKB-UniRule"/>
</dbReference>
<organism evidence="15 16">
    <name type="scientific">Flavisphingopyxis soli</name>
    <dbReference type="NCBI Taxonomy" id="2601267"/>
    <lineage>
        <taxon>Bacteria</taxon>
        <taxon>Pseudomonadati</taxon>
        <taxon>Pseudomonadota</taxon>
        <taxon>Alphaproteobacteria</taxon>
        <taxon>Sphingomonadales</taxon>
        <taxon>Sphingopyxidaceae</taxon>
        <taxon>Flavisphingopyxis</taxon>
    </lineage>
</organism>
<keyword evidence="16" id="KW-1185">Reference proteome</keyword>
<evidence type="ECO:0000256" key="3">
    <source>
        <dbReference type="ARBA" id="ARBA00005842"/>
    </source>
</evidence>
<comment type="caution">
    <text evidence="15">The sequence shown here is derived from an EMBL/GenBank/DDBJ whole genome shotgun (WGS) entry which is preliminary data.</text>
</comment>
<gene>
    <name evidence="10 15" type="primary">miaA</name>
    <name evidence="15" type="ORF">FSZ31_08565</name>
</gene>
<dbReference type="RefSeq" id="WP_147123267.1">
    <property type="nucleotide sequence ID" value="NZ_VOPY01000002.1"/>
</dbReference>
<feature type="compositionally biased region" description="Polar residues" evidence="14">
    <location>
        <begin position="1"/>
        <end position="18"/>
    </location>
</feature>
<dbReference type="InterPro" id="IPR018022">
    <property type="entry name" value="IPT"/>
</dbReference>
<dbReference type="EC" id="2.5.1.75" evidence="10"/>
<dbReference type="EMBL" id="VOPY01000002">
    <property type="protein sequence ID" value="TXC69315.1"/>
    <property type="molecule type" value="Genomic_DNA"/>
</dbReference>
<comment type="function">
    <text evidence="2 10 12">Catalyzes the transfer of a dimethylallyl group onto the adenine at position 37 in tRNAs that read codons beginning with uridine, leading to the formation of N6-(dimethylallyl)adenosine (i(6)A).</text>
</comment>
<dbReference type="HAMAP" id="MF_00185">
    <property type="entry name" value="IPP_trans"/>
    <property type="match status" value="1"/>
</dbReference>
<evidence type="ECO:0000313" key="15">
    <source>
        <dbReference type="EMBL" id="TXC69315.1"/>
    </source>
</evidence>
<proteinExistence type="inferred from homology"/>
<comment type="cofactor">
    <cofactor evidence="1 10">
        <name>Mg(2+)</name>
        <dbReference type="ChEBI" id="CHEBI:18420"/>
    </cofactor>
</comment>
<dbReference type="GO" id="GO:0006400">
    <property type="term" value="P:tRNA modification"/>
    <property type="evidence" value="ECO:0007669"/>
    <property type="project" value="TreeGrafter"/>
</dbReference>
<feature type="binding site" evidence="10">
    <location>
        <begin position="30"/>
        <end position="35"/>
    </location>
    <ligand>
        <name>substrate</name>
    </ligand>
</feature>
<dbReference type="SUPFAM" id="SSF52540">
    <property type="entry name" value="P-loop containing nucleoside triphosphate hydrolases"/>
    <property type="match status" value="2"/>
</dbReference>
<evidence type="ECO:0000256" key="12">
    <source>
        <dbReference type="RuleBase" id="RU003784"/>
    </source>
</evidence>
<dbReference type="Pfam" id="PF01715">
    <property type="entry name" value="IPPT"/>
    <property type="match status" value="1"/>
</dbReference>
<evidence type="ECO:0000256" key="1">
    <source>
        <dbReference type="ARBA" id="ARBA00001946"/>
    </source>
</evidence>
<keyword evidence="7 10" id="KW-0067">ATP-binding</keyword>
<feature type="region of interest" description="Interaction with substrate tRNA" evidence="10">
    <location>
        <begin position="53"/>
        <end position="56"/>
    </location>
</feature>
<evidence type="ECO:0000256" key="6">
    <source>
        <dbReference type="ARBA" id="ARBA00022741"/>
    </source>
</evidence>
<name>A0A5C6UBJ1_9SPHN</name>
<keyword evidence="5 10" id="KW-0819">tRNA processing</keyword>
<dbReference type="Gene3D" id="3.40.50.300">
    <property type="entry name" value="P-loop containing nucleotide triphosphate hydrolases"/>
    <property type="match status" value="1"/>
</dbReference>
<dbReference type="InterPro" id="IPR039657">
    <property type="entry name" value="Dimethylallyltransferase"/>
</dbReference>
<feature type="region of interest" description="Disordered" evidence="14">
    <location>
        <begin position="1"/>
        <end position="20"/>
    </location>
</feature>
<comment type="subunit">
    <text evidence="10">Monomer.</text>
</comment>
<evidence type="ECO:0000256" key="9">
    <source>
        <dbReference type="ARBA" id="ARBA00049563"/>
    </source>
</evidence>
<feature type="binding site" evidence="10">
    <location>
        <begin position="28"/>
        <end position="35"/>
    </location>
    <ligand>
        <name>ATP</name>
        <dbReference type="ChEBI" id="CHEBI:30616"/>
    </ligand>
</feature>
<evidence type="ECO:0000256" key="11">
    <source>
        <dbReference type="RuleBase" id="RU003783"/>
    </source>
</evidence>
<comment type="similarity">
    <text evidence="3 10 13">Belongs to the IPP transferase family.</text>
</comment>
<evidence type="ECO:0000256" key="8">
    <source>
        <dbReference type="ARBA" id="ARBA00022842"/>
    </source>
</evidence>
<dbReference type="NCBIfam" id="TIGR00174">
    <property type="entry name" value="miaA"/>
    <property type="match status" value="1"/>
</dbReference>
<dbReference type="OrthoDB" id="9776390at2"/>
<dbReference type="Gene3D" id="1.10.20.140">
    <property type="match status" value="1"/>
</dbReference>
<dbReference type="AlphaFoldDB" id="A0A5C6UBJ1"/>
<evidence type="ECO:0000313" key="16">
    <source>
        <dbReference type="Proteomes" id="UP000321129"/>
    </source>
</evidence>
<evidence type="ECO:0000256" key="2">
    <source>
        <dbReference type="ARBA" id="ARBA00003213"/>
    </source>
</evidence>
<dbReference type="PANTHER" id="PTHR11088:SF60">
    <property type="entry name" value="TRNA DIMETHYLALLYLTRANSFERASE"/>
    <property type="match status" value="1"/>
</dbReference>
<evidence type="ECO:0000256" key="14">
    <source>
        <dbReference type="SAM" id="MobiDB-lite"/>
    </source>
</evidence>
<feature type="site" description="Interaction with substrate tRNA" evidence="10">
    <location>
        <position position="119"/>
    </location>
</feature>
<evidence type="ECO:0000256" key="4">
    <source>
        <dbReference type="ARBA" id="ARBA00022679"/>
    </source>
</evidence>
<reference evidence="15 16" key="1">
    <citation type="submission" date="2019-08" db="EMBL/GenBank/DDBJ databases">
        <title>Sphingorhabdus soil sp. nov., isolated from arctic soil.</title>
        <authorList>
            <person name="Liu Y."/>
        </authorList>
    </citation>
    <scope>NUCLEOTIDE SEQUENCE [LARGE SCALE GENOMIC DNA]</scope>
    <source>
        <strain evidence="15 16">D-2Q-5-6</strain>
    </source>
</reference>
<keyword evidence="6 10" id="KW-0547">Nucleotide-binding</keyword>
<dbReference type="InterPro" id="IPR027417">
    <property type="entry name" value="P-loop_NTPase"/>
</dbReference>
<sequence>MTSADSATAHTPQRSSDGQPAEVAIICGPTASGKTALALALAQRIPSVVINADSAQVYRDLAILSARPDETEMAGIPHRLFGHVGGDDDYSAARWAEEATREIAAAAADGRRAILVGGTGLYIRTLIDGIAPVPEIDPAVRDAVRALPVAQAYAALKQEDPAAAKRLNRGDTTRVARALEVVRSSGRTLADWQSAKTGGIGASTHITATILLPPREWLFDRCDQRLVAMMAGGAIAEVEALLAHGYPPESPVMRAIGVRDIAAMLAGELDYDEALANAQLATRRYAKRQYTWFRNQPPADWTRVEATPDAALVANIADTMAAALAG</sequence>
<dbReference type="Proteomes" id="UP000321129">
    <property type="component" value="Unassembled WGS sequence"/>
</dbReference>
<protein>
    <recommendedName>
        <fullName evidence="10">tRNA dimethylallyltransferase</fullName>
        <ecNumber evidence="10">2.5.1.75</ecNumber>
    </recommendedName>
    <alternativeName>
        <fullName evidence="10">Dimethylallyl diphosphate:tRNA dimethylallyltransferase</fullName>
        <shortName evidence="10">DMAPP:tRNA dimethylallyltransferase</shortName>
        <shortName evidence="10">DMATase</shortName>
    </alternativeName>
    <alternativeName>
        <fullName evidence="10">Isopentenyl-diphosphate:tRNA isopentenyltransferase</fullName>
        <shortName evidence="10">IPP transferase</shortName>
        <shortName evidence="10">IPPT</shortName>
        <shortName evidence="10">IPTase</shortName>
    </alternativeName>
</protein>
<dbReference type="GO" id="GO:0052381">
    <property type="term" value="F:tRNA dimethylallyltransferase activity"/>
    <property type="evidence" value="ECO:0007669"/>
    <property type="project" value="UniProtKB-UniRule"/>
</dbReference>
<evidence type="ECO:0000256" key="5">
    <source>
        <dbReference type="ARBA" id="ARBA00022694"/>
    </source>
</evidence>
<feature type="site" description="Interaction with substrate tRNA" evidence="10">
    <location>
        <position position="141"/>
    </location>
</feature>
<dbReference type="PANTHER" id="PTHR11088">
    <property type="entry name" value="TRNA DIMETHYLALLYLTRANSFERASE"/>
    <property type="match status" value="1"/>
</dbReference>
<evidence type="ECO:0000256" key="7">
    <source>
        <dbReference type="ARBA" id="ARBA00022840"/>
    </source>
</evidence>
<keyword evidence="4 10" id="KW-0808">Transferase</keyword>